<dbReference type="RefSeq" id="WP_156704714.1">
    <property type="nucleotide sequence ID" value="NZ_CACRUX010000047.1"/>
</dbReference>
<protein>
    <submittedName>
        <fullName evidence="1">Uncharacterized protein</fullName>
    </submittedName>
</protein>
<dbReference type="AlphaFoldDB" id="A0A6N3BYN6"/>
<dbReference type="EMBL" id="CACRUX010000047">
    <property type="protein sequence ID" value="VYU07211.1"/>
    <property type="molecule type" value="Genomic_DNA"/>
</dbReference>
<reference evidence="1" key="1">
    <citation type="submission" date="2019-11" db="EMBL/GenBank/DDBJ databases">
        <authorList>
            <person name="Feng L."/>
        </authorList>
    </citation>
    <scope>NUCLEOTIDE SEQUENCE</scope>
    <source>
        <strain evidence="1">VrattiLFYP33</strain>
    </source>
</reference>
<organism evidence="1">
    <name type="scientific">Veillonella ratti</name>
    <dbReference type="NCBI Taxonomy" id="103892"/>
    <lineage>
        <taxon>Bacteria</taxon>
        <taxon>Bacillati</taxon>
        <taxon>Bacillota</taxon>
        <taxon>Negativicutes</taxon>
        <taxon>Veillonellales</taxon>
        <taxon>Veillonellaceae</taxon>
        <taxon>Veillonella</taxon>
    </lineage>
</organism>
<sequence>MGCDHHVKVNVVKSSNPVRVNVSKGSGGSTGDVDLSSVLGIIKKLETLPHLSKEDVQVLINKSLPDLSNLYARLATAEAFGREINDAVARMNMEFGDDIFYLKETVKYFLTEQQIKDIITNTVGDAVEQMRRNYNDLFDEIDMTNSTLNRIKMTMLTETQVQNLIDTALSKLVNAEEVRY</sequence>
<proteinExistence type="predicted"/>
<name>A0A6N3BYN6_9FIRM</name>
<accession>A0A6N3BYN6</accession>
<gene>
    <name evidence="1" type="ORF">VRLFYP33_01173</name>
</gene>
<evidence type="ECO:0000313" key="1">
    <source>
        <dbReference type="EMBL" id="VYU07211.1"/>
    </source>
</evidence>